<dbReference type="EMBL" id="ACYE01000383">
    <property type="protein sequence ID" value="EFE38623.1"/>
    <property type="molecule type" value="Genomic_DNA"/>
</dbReference>
<dbReference type="GeneID" id="9577507"/>
<organism evidence="2 3">
    <name type="scientific">Trichophyton verrucosum (strain HKI 0517)</name>
    <dbReference type="NCBI Taxonomy" id="663202"/>
    <lineage>
        <taxon>Eukaryota</taxon>
        <taxon>Fungi</taxon>
        <taxon>Dikarya</taxon>
        <taxon>Ascomycota</taxon>
        <taxon>Pezizomycotina</taxon>
        <taxon>Eurotiomycetes</taxon>
        <taxon>Eurotiomycetidae</taxon>
        <taxon>Onygenales</taxon>
        <taxon>Arthrodermataceae</taxon>
        <taxon>Trichophyton</taxon>
    </lineage>
</organism>
<dbReference type="KEGG" id="tve:TRV_06712"/>
<comment type="caution">
    <text evidence="2">The sequence shown here is derived from an EMBL/GenBank/DDBJ whole genome shotgun (WGS) entry which is preliminary data.</text>
</comment>
<evidence type="ECO:0000313" key="2">
    <source>
        <dbReference type="EMBL" id="EFE38623.1"/>
    </source>
</evidence>
<sequence length="161" mass="18017">EKRRRGRRRSEQRAGRRGDTSHQFTMAESKKDEKAAGEPGEKKKRAELTPFTRGLILGRRMAGASLRQISAALDIPVSTVQNTIMKESSRVDGVSKPRSGRPKKLSDRDVRMLISRVRSNPSISYSELASGMPDNISKSTIYRTLKKHGITNRPVKKSAKN</sequence>
<feature type="region of interest" description="Disordered" evidence="1">
    <location>
        <begin position="88"/>
        <end position="107"/>
    </location>
</feature>
<keyword evidence="3" id="KW-1185">Reference proteome</keyword>
<accession>D4DHQ5</accession>
<dbReference type="HOGENOM" id="CLU_033666_16_5_1"/>
<feature type="region of interest" description="Disordered" evidence="1">
    <location>
        <begin position="1"/>
        <end position="48"/>
    </location>
</feature>
<dbReference type="Gene3D" id="1.10.10.10">
    <property type="entry name" value="Winged helix-like DNA-binding domain superfamily/Winged helix DNA-binding domain"/>
    <property type="match status" value="1"/>
</dbReference>
<gene>
    <name evidence="2" type="ORF">TRV_06712</name>
</gene>
<evidence type="ECO:0000256" key="1">
    <source>
        <dbReference type="SAM" id="MobiDB-lite"/>
    </source>
</evidence>
<reference evidence="3" key="1">
    <citation type="journal article" date="2011" name="Genome Biol.">
        <title>Comparative and functional genomics provide insights into the pathogenicity of dermatophytic fungi.</title>
        <authorList>
            <person name="Burmester A."/>
            <person name="Shelest E."/>
            <person name="Gloeckner G."/>
            <person name="Heddergott C."/>
            <person name="Schindler S."/>
            <person name="Staib P."/>
            <person name="Heidel A."/>
            <person name="Felder M."/>
            <person name="Petzold A."/>
            <person name="Szafranski K."/>
            <person name="Feuermann M."/>
            <person name="Pedruzzi I."/>
            <person name="Priebe S."/>
            <person name="Groth M."/>
            <person name="Winkler R."/>
            <person name="Li W."/>
            <person name="Kniemeyer O."/>
            <person name="Schroeckh V."/>
            <person name="Hertweck C."/>
            <person name="Hube B."/>
            <person name="White T.C."/>
            <person name="Platzer M."/>
            <person name="Guthke R."/>
            <person name="Heitman J."/>
            <person name="Woestemeyer J."/>
            <person name="Zipfel P.F."/>
            <person name="Monod M."/>
            <person name="Brakhage A.A."/>
        </authorList>
    </citation>
    <scope>NUCLEOTIDE SEQUENCE [LARGE SCALE GENOMIC DNA]</scope>
    <source>
        <strain evidence="3">HKI 0517</strain>
    </source>
</reference>
<dbReference type="AlphaFoldDB" id="D4DHQ5"/>
<dbReference type="InterPro" id="IPR009057">
    <property type="entry name" value="Homeodomain-like_sf"/>
</dbReference>
<feature type="compositionally biased region" description="Basic and acidic residues" evidence="1">
    <location>
        <begin position="28"/>
        <end position="47"/>
    </location>
</feature>
<evidence type="ECO:0008006" key="4">
    <source>
        <dbReference type="Google" id="ProtNLM"/>
    </source>
</evidence>
<proteinExistence type="predicted"/>
<dbReference type="Proteomes" id="UP000008383">
    <property type="component" value="Unassembled WGS sequence"/>
</dbReference>
<evidence type="ECO:0000313" key="3">
    <source>
        <dbReference type="Proteomes" id="UP000008383"/>
    </source>
</evidence>
<name>D4DHQ5_TRIVH</name>
<dbReference type="OrthoDB" id="4173028at2759"/>
<dbReference type="InterPro" id="IPR036388">
    <property type="entry name" value="WH-like_DNA-bd_sf"/>
</dbReference>
<feature type="non-terminal residue" evidence="2">
    <location>
        <position position="1"/>
    </location>
</feature>
<feature type="compositionally biased region" description="Basic and acidic residues" evidence="1">
    <location>
        <begin position="9"/>
        <end position="20"/>
    </location>
</feature>
<protein>
    <recommendedName>
        <fullName evidence="4">Transposase Tc1-like domain-containing protein</fullName>
    </recommendedName>
</protein>
<dbReference type="SUPFAM" id="SSF46689">
    <property type="entry name" value="Homeodomain-like"/>
    <property type="match status" value="1"/>
</dbReference>
<dbReference type="RefSeq" id="XP_003019268.1">
    <property type="nucleotide sequence ID" value="XM_003019222.1"/>
</dbReference>